<sequence length="170" mass="19375">MCKKKITPINGGNYNELSETFDLLDVDHDGRLSRGEIAALLRAINVEPTRIELDFIFKEMDADKTGKINKEEFVRYMSAPPKHRTTIGELETQFRQFDRDGDGAITQGLFHLIESLRTVECVEISEELEKILSETASLNDRNAIAEMFHATDTNGDGRITFIEFVNMMKE</sequence>
<keyword evidence="2" id="KW-0106">Calcium</keyword>
<evidence type="ECO:0000313" key="4">
    <source>
        <dbReference type="Proteomes" id="UP000036681"/>
    </source>
</evidence>
<name>A0A0M3HNF4_ASCLU</name>
<dbReference type="SMART" id="SM00054">
    <property type="entry name" value="EFh"/>
    <property type="match status" value="4"/>
</dbReference>
<dbReference type="InterPro" id="IPR050145">
    <property type="entry name" value="Centrin_CML-like"/>
</dbReference>
<keyword evidence="4" id="KW-1185">Reference proteome</keyword>
<organism evidence="4 5">
    <name type="scientific">Ascaris lumbricoides</name>
    <name type="common">Giant roundworm</name>
    <dbReference type="NCBI Taxonomy" id="6252"/>
    <lineage>
        <taxon>Eukaryota</taxon>
        <taxon>Metazoa</taxon>
        <taxon>Ecdysozoa</taxon>
        <taxon>Nematoda</taxon>
        <taxon>Chromadorea</taxon>
        <taxon>Rhabditida</taxon>
        <taxon>Spirurina</taxon>
        <taxon>Ascaridomorpha</taxon>
        <taxon>Ascaridoidea</taxon>
        <taxon>Ascarididae</taxon>
        <taxon>Ascaris</taxon>
    </lineage>
</organism>
<dbReference type="WBParaSite" id="ALUE_0000320601-mRNA-1">
    <property type="protein sequence ID" value="ALUE_0000320601-mRNA-1"/>
    <property type="gene ID" value="ALUE_0000320601"/>
</dbReference>
<dbReference type="InterPro" id="IPR002048">
    <property type="entry name" value="EF_hand_dom"/>
</dbReference>
<evidence type="ECO:0000256" key="1">
    <source>
        <dbReference type="ARBA" id="ARBA00022737"/>
    </source>
</evidence>
<dbReference type="PANTHER" id="PTHR23050">
    <property type="entry name" value="CALCIUM BINDING PROTEIN"/>
    <property type="match status" value="1"/>
</dbReference>
<feature type="domain" description="EF-hand" evidence="3">
    <location>
        <begin position="48"/>
        <end position="83"/>
    </location>
</feature>
<evidence type="ECO:0000313" key="5">
    <source>
        <dbReference type="WBParaSite" id="ALUE_0000320601-mRNA-1"/>
    </source>
</evidence>
<dbReference type="CDD" id="cd00051">
    <property type="entry name" value="EFh"/>
    <property type="match status" value="2"/>
</dbReference>
<dbReference type="InterPro" id="IPR011992">
    <property type="entry name" value="EF-hand-dom_pair"/>
</dbReference>
<dbReference type="PROSITE" id="PS50222">
    <property type="entry name" value="EF_HAND_2"/>
    <property type="match status" value="3"/>
</dbReference>
<dbReference type="Gene3D" id="1.10.238.10">
    <property type="entry name" value="EF-hand"/>
    <property type="match status" value="2"/>
</dbReference>
<accession>A0A0M3HNF4</accession>
<feature type="domain" description="EF-hand" evidence="3">
    <location>
        <begin position="139"/>
        <end position="170"/>
    </location>
</feature>
<dbReference type="InterPro" id="IPR018247">
    <property type="entry name" value="EF_Hand_1_Ca_BS"/>
</dbReference>
<dbReference type="FunFam" id="1.10.238.10:FF:000003">
    <property type="entry name" value="Calmodulin A"/>
    <property type="match status" value="1"/>
</dbReference>
<dbReference type="PROSITE" id="PS00018">
    <property type="entry name" value="EF_HAND_1"/>
    <property type="match status" value="3"/>
</dbReference>
<dbReference type="AlphaFoldDB" id="A0A0M3HNF4"/>
<dbReference type="GO" id="GO:0005509">
    <property type="term" value="F:calcium ion binding"/>
    <property type="evidence" value="ECO:0007669"/>
    <property type="project" value="InterPro"/>
</dbReference>
<evidence type="ECO:0000256" key="2">
    <source>
        <dbReference type="ARBA" id="ARBA00022837"/>
    </source>
</evidence>
<keyword evidence="1" id="KW-0677">Repeat</keyword>
<protein>
    <submittedName>
        <fullName evidence="5">Calmodulin</fullName>
    </submittedName>
</protein>
<reference evidence="5" key="1">
    <citation type="submission" date="2017-02" db="UniProtKB">
        <authorList>
            <consortium name="WormBaseParasite"/>
        </authorList>
    </citation>
    <scope>IDENTIFICATION</scope>
</reference>
<proteinExistence type="predicted"/>
<feature type="domain" description="EF-hand" evidence="3">
    <location>
        <begin position="12"/>
        <end position="47"/>
    </location>
</feature>
<dbReference type="Pfam" id="PF13499">
    <property type="entry name" value="EF-hand_7"/>
    <property type="match status" value="2"/>
</dbReference>
<dbReference type="Proteomes" id="UP000036681">
    <property type="component" value="Unplaced"/>
</dbReference>
<evidence type="ECO:0000259" key="3">
    <source>
        <dbReference type="PROSITE" id="PS50222"/>
    </source>
</evidence>
<dbReference type="SUPFAM" id="SSF47473">
    <property type="entry name" value="EF-hand"/>
    <property type="match status" value="1"/>
</dbReference>